<evidence type="ECO:0000256" key="3">
    <source>
        <dbReference type="ARBA" id="ARBA00022781"/>
    </source>
</evidence>
<dbReference type="Proteomes" id="UP000031980">
    <property type="component" value="Unassembled WGS sequence"/>
</dbReference>
<dbReference type="OrthoDB" id="9802471at2"/>
<dbReference type="InterPro" id="IPR026015">
    <property type="entry name" value="ATP_synth_OSCP/delta_N_sf"/>
</dbReference>
<evidence type="ECO:0000313" key="9">
    <source>
        <dbReference type="EMBL" id="KIO47295.1"/>
    </source>
</evidence>
<name>A0A0C3R405_9PORP</name>
<accession>A0A0C3R405</accession>
<gene>
    <name evidence="7" type="primary">atpH</name>
    <name evidence="8" type="ORF">BA92_11720</name>
    <name evidence="9" type="ORF">IE90_01530</name>
</gene>
<keyword evidence="7" id="KW-1003">Cell membrane</keyword>
<dbReference type="GO" id="GO:0005886">
    <property type="term" value="C:plasma membrane"/>
    <property type="evidence" value="ECO:0007669"/>
    <property type="project" value="UniProtKB-SubCell"/>
</dbReference>
<keyword evidence="11" id="KW-1185">Reference proteome</keyword>
<proteinExistence type="inferred from homology"/>
<comment type="subcellular location">
    <subcellularLocation>
        <location evidence="7">Cell membrane</location>
        <topology evidence="7">Peripheral membrane protein</topology>
    </subcellularLocation>
    <subcellularLocation>
        <location evidence="1">Membrane</location>
    </subcellularLocation>
</comment>
<dbReference type="EMBL" id="JPIT01000007">
    <property type="protein sequence ID" value="KIO47295.1"/>
    <property type="molecule type" value="Genomic_DNA"/>
</dbReference>
<dbReference type="SUPFAM" id="SSF47928">
    <property type="entry name" value="N-terminal domain of the delta subunit of the F1F0-ATP synthase"/>
    <property type="match status" value="1"/>
</dbReference>
<dbReference type="Pfam" id="PF00213">
    <property type="entry name" value="OSCP"/>
    <property type="match status" value="1"/>
</dbReference>
<evidence type="ECO:0000313" key="8">
    <source>
        <dbReference type="EMBL" id="KIO44045.1"/>
    </source>
</evidence>
<evidence type="ECO:0000313" key="11">
    <source>
        <dbReference type="Proteomes" id="UP000031980"/>
    </source>
</evidence>
<reference evidence="8 11" key="1">
    <citation type="submission" date="2014-07" db="EMBL/GenBank/DDBJ databases">
        <title>Porphyromonadaceae bacterium OUH 308042 = ATCC BAA-2681 = DSM 28342 draft genome.</title>
        <authorList>
            <person name="Sydenham T.V."/>
            <person name="Hasman H."/>
            <person name="Justensen U.S."/>
        </authorList>
    </citation>
    <scope>NUCLEOTIDE SEQUENCE [LARGE SCALE GENOMIC DNA]</scope>
    <source>
        <strain evidence="8 11">OUH 308042</strain>
    </source>
</reference>
<evidence type="ECO:0000256" key="2">
    <source>
        <dbReference type="ARBA" id="ARBA00022448"/>
    </source>
</evidence>
<keyword evidence="7" id="KW-0139">CF(1)</keyword>
<evidence type="ECO:0000256" key="1">
    <source>
        <dbReference type="ARBA" id="ARBA00004370"/>
    </source>
</evidence>
<protein>
    <recommendedName>
        <fullName evidence="7">ATP synthase subunit delta</fullName>
    </recommendedName>
    <alternativeName>
        <fullName evidence="7">ATP synthase F(1) sector subunit delta</fullName>
    </alternativeName>
    <alternativeName>
        <fullName evidence="7">F-type ATPase subunit delta</fullName>
        <shortName evidence="7">F-ATPase subunit delta</shortName>
    </alternativeName>
</protein>
<keyword evidence="6 7" id="KW-0066">ATP synthesis</keyword>
<evidence type="ECO:0000256" key="5">
    <source>
        <dbReference type="ARBA" id="ARBA00023136"/>
    </source>
</evidence>
<organism evidence="8 11">
    <name type="scientific">Sanguibacteroides justesenii</name>
    <dbReference type="NCBI Taxonomy" id="1547597"/>
    <lineage>
        <taxon>Bacteria</taxon>
        <taxon>Pseudomonadati</taxon>
        <taxon>Bacteroidota</taxon>
        <taxon>Bacteroidia</taxon>
        <taxon>Bacteroidales</taxon>
        <taxon>Porphyromonadaceae</taxon>
        <taxon>Sanguibacteroides</taxon>
    </lineage>
</organism>
<reference evidence="9 10" key="2">
    <citation type="submission" date="2014-07" db="EMBL/GenBank/DDBJ databases">
        <title>Porphyromonadaceae bacterium OUH 334697 = ATCC BAA-2682 = DSM 28341 draft genome.</title>
        <authorList>
            <person name="Sydenham T.V."/>
            <person name="Hasman H."/>
            <person name="Justesen U.S."/>
        </authorList>
    </citation>
    <scope>NUCLEOTIDE SEQUENCE [LARGE SCALE GENOMIC DNA]</scope>
    <source>
        <strain evidence="9 10">OUH 334697</strain>
    </source>
</reference>
<keyword evidence="3 7" id="KW-0375">Hydrogen ion transport</keyword>
<dbReference type="RefSeq" id="WP_041502117.1">
    <property type="nucleotide sequence ID" value="NZ_JPIT01000007.1"/>
</dbReference>
<dbReference type="Gene3D" id="1.10.520.20">
    <property type="entry name" value="N-terminal domain of the delta subunit of the F1F0-ATP synthase"/>
    <property type="match status" value="1"/>
</dbReference>
<dbReference type="EMBL" id="JPIU01000040">
    <property type="protein sequence ID" value="KIO44045.1"/>
    <property type="molecule type" value="Genomic_DNA"/>
</dbReference>
<keyword evidence="4 7" id="KW-0406">Ion transport</keyword>
<comment type="similarity">
    <text evidence="7">Belongs to the ATPase delta chain family.</text>
</comment>
<dbReference type="Proteomes" id="UP000031937">
    <property type="component" value="Unassembled WGS sequence"/>
</dbReference>
<dbReference type="PANTHER" id="PTHR11910">
    <property type="entry name" value="ATP SYNTHASE DELTA CHAIN"/>
    <property type="match status" value="1"/>
</dbReference>
<keyword evidence="2 7" id="KW-0813">Transport</keyword>
<comment type="caution">
    <text evidence="8">The sequence shown here is derived from an EMBL/GenBank/DDBJ whole genome shotgun (WGS) entry which is preliminary data.</text>
</comment>
<dbReference type="GO" id="GO:0046933">
    <property type="term" value="F:proton-transporting ATP synthase activity, rotational mechanism"/>
    <property type="evidence" value="ECO:0007669"/>
    <property type="project" value="UniProtKB-UniRule"/>
</dbReference>
<dbReference type="GO" id="GO:0045259">
    <property type="term" value="C:proton-transporting ATP synthase complex"/>
    <property type="evidence" value="ECO:0007669"/>
    <property type="project" value="UniProtKB-KW"/>
</dbReference>
<evidence type="ECO:0000256" key="4">
    <source>
        <dbReference type="ARBA" id="ARBA00023065"/>
    </source>
</evidence>
<evidence type="ECO:0000256" key="6">
    <source>
        <dbReference type="ARBA" id="ARBA00023310"/>
    </source>
</evidence>
<sequence>MDEGLIARRYAKALFRYAQSLGVEELVYDKMKLFQANYISHPDLQKALLNPMLSVDDKIQLLSTAIGIEPGQAYLRAIRLLIKNHREMYMRSICLMYQKLYREAYGIIRVKVVTATDLKEEGLERIKAFVRKHTDKTIEFVHKIDPAIIGGFILVIGTRQLDASLLRELKDIRLGLLK</sequence>
<keyword evidence="5 7" id="KW-0472">Membrane</keyword>
<evidence type="ECO:0000256" key="7">
    <source>
        <dbReference type="HAMAP-Rule" id="MF_01416"/>
    </source>
</evidence>
<comment type="function">
    <text evidence="7">This protein is part of the stalk that links CF(0) to CF(1). It either transmits conformational changes from CF(0) to CF(1) or is implicated in proton conduction.</text>
</comment>
<dbReference type="HAMAP" id="MF_01416">
    <property type="entry name" value="ATP_synth_delta_bact"/>
    <property type="match status" value="1"/>
</dbReference>
<dbReference type="NCBIfam" id="NF009964">
    <property type="entry name" value="PRK13429.1-3"/>
    <property type="match status" value="1"/>
</dbReference>
<dbReference type="PRINTS" id="PR00125">
    <property type="entry name" value="ATPASEDELTA"/>
</dbReference>
<dbReference type="AlphaFoldDB" id="A0A0C3R405"/>
<evidence type="ECO:0000313" key="10">
    <source>
        <dbReference type="Proteomes" id="UP000031937"/>
    </source>
</evidence>
<dbReference type="InterPro" id="IPR000711">
    <property type="entry name" value="ATPase_OSCP/dsu"/>
</dbReference>
<dbReference type="NCBIfam" id="TIGR01145">
    <property type="entry name" value="ATP_synt_delta"/>
    <property type="match status" value="1"/>
</dbReference>
<comment type="function">
    <text evidence="7">F(1)F(0) ATP synthase produces ATP from ADP in the presence of a proton or sodium gradient. F-type ATPases consist of two structural domains, F(1) containing the extramembraneous catalytic core and F(0) containing the membrane proton channel, linked together by a central stalk and a peripheral stalk. During catalysis, ATP synthesis in the catalytic domain of F(1) is coupled via a rotary mechanism of the central stalk subunits to proton translocation.</text>
</comment>